<dbReference type="InterPro" id="IPR036457">
    <property type="entry name" value="PPM-type-like_dom_sf"/>
</dbReference>
<proteinExistence type="inferred from homology"/>
<dbReference type="GO" id="GO:0004722">
    <property type="term" value="F:protein serine/threonine phosphatase activity"/>
    <property type="evidence" value="ECO:0007669"/>
    <property type="project" value="UniProtKB-EC"/>
</dbReference>
<dbReference type="SUPFAM" id="SSF81606">
    <property type="entry name" value="PP2C-like"/>
    <property type="match status" value="1"/>
</dbReference>
<keyword evidence="1" id="KW-0479">Metal-binding</keyword>
<dbReference type="SMART" id="SM00332">
    <property type="entry name" value="PP2Cc"/>
    <property type="match status" value="1"/>
</dbReference>
<dbReference type="AlphaFoldDB" id="A0A6P5ZMQ1"/>
<protein>
    <recommendedName>
        <fullName evidence="1">Protein phosphatase</fullName>
        <ecNumber evidence="1">3.1.3.16</ecNumber>
    </recommendedName>
</protein>
<dbReference type="PANTHER" id="PTHR12320">
    <property type="entry name" value="PROTEIN PHOSPHATASE 2C"/>
    <property type="match status" value="1"/>
</dbReference>
<dbReference type="Gene3D" id="3.60.40.10">
    <property type="entry name" value="PPM-type phosphatase domain"/>
    <property type="match status" value="2"/>
</dbReference>
<organism evidence="3 4">
    <name type="scientific">Durio zibethinus</name>
    <name type="common">Durian</name>
    <dbReference type="NCBI Taxonomy" id="66656"/>
    <lineage>
        <taxon>Eukaryota</taxon>
        <taxon>Viridiplantae</taxon>
        <taxon>Streptophyta</taxon>
        <taxon>Embryophyta</taxon>
        <taxon>Tracheophyta</taxon>
        <taxon>Spermatophyta</taxon>
        <taxon>Magnoliopsida</taxon>
        <taxon>eudicotyledons</taxon>
        <taxon>Gunneridae</taxon>
        <taxon>Pentapetalae</taxon>
        <taxon>rosids</taxon>
        <taxon>malvids</taxon>
        <taxon>Malvales</taxon>
        <taxon>Malvaceae</taxon>
        <taxon>Helicteroideae</taxon>
        <taxon>Durio</taxon>
    </lineage>
</organism>
<keyword evidence="1" id="KW-0460">Magnesium</keyword>
<dbReference type="PANTHER" id="PTHR12320:SF14">
    <property type="entry name" value="PROTEIN PHOSPHATASE"/>
    <property type="match status" value="1"/>
</dbReference>
<evidence type="ECO:0000259" key="2">
    <source>
        <dbReference type="PROSITE" id="PS51746"/>
    </source>
</evidence>
<comment type="catalytic activity">
    <reaction evidence="1">
        <text>O-phospho-L-threonyl-[protein] + H2O = L-threonyl-[protein] + phosphate</text>
        <dbReference type="Rhea" id="RHEA:47004"/>
        <dbReference type="Rhea" id="RHEA-COMP:11060"/>
        <dbReference type="Rhea" id="RHEA-COMP:11605"/>
        <dbReference type="ChEBI" id="CHEBI:15377"/>
        <dbReference type="ChEBI" id="CHEBI:30013"/>
        <dbReference type="ChEBI" id="CHEBI:43474"/>
        <dbReference type="ChEBI" id="CHEBI:61977"/>
        <dbReference type="EC" id="3.1.3.16"/>
    </reaction>
</comment>
<dbReference type="PROSITE" id="PS51746">
    <property type="entry name" value="PPM_2"/>
    <property type="match status" value="1"/>
</dbReference>
<name>A0A6P5ZMQ1_DURZI</name>
<dbReference type="Pfam" id="PF07228">
    <property type="entry name" value="SpoIIE"/>
    <property type="match status" value="1"/>
</dbReference>
<keyword evidence="3" id="KW-1185">Reference proteome</keyword>
<reference evidence="4" key="1">
    <citation type="submission" date="2025-08" db="UniProtKB">
        <authorList>
            <consortium name="RefSeq"/>
        </authorList>
    </citation>
    <scope>IDENTIFICATION</scope>
    <source>
        <tissue evidence="4">Fruit stalk</tissue>
    </source>
</reference>
<keyword evidence="1" id="KW-0464">Manganese</keyword>
<dbReference type="Proteomes" id="UP000515121">
    <property type="component" value="Unplaced"/>
</dbReference>
<evidence type="ECO:0000313" key="4">
    <source>
        <dbReference type="RefSeq" id="XP_022754183.1"/>
    </source>
</evidence>
<keyword evidence="1" id="KW-0904">Protein phosphatase</keyword>
<comment type="cofactor">
    <cofactor evidence="1">
        <name>Mn(2+)</name>
        <dbReference type="ChEBI" id="CHEBI:29035"/>
    </cofactor>
</comment>
<comment type="similarity">
    <text evidence="1">Belongs to the PP2C family.</text>
</comment>
<dbReference type="GO" id="GO:0046872">
    <property type="term" value="F:metal ion binding"/>
    <property type="evidence" value="ECO:0007669"/>
    <property type="project" value="UniProtKB-UniRule"/>
</dbReference>
<dbReference type="RefSeq" id="XP_022754183.1">
    <property type="nucleotide sequence ID" value="XM_022898448.1"/>
</dbReference>
<dbReference type="EC" id="3.1.3.16" evidence="1"/>
<accession>A0A6P5ZMQ1</accession>
<dbReference type="KEGG" id="dzi:111302618"/>
<dbReference type="OrthoDB" id="60843at2759"/>
<gene>
    <name evidence="4" type="primary">LOC111302618</name>
</gene>
<dbReference type="GeneID" id="111302618"/>
<evidence type="ECO:0000313" key="3">
    <source>
        <dbReference type="Proteomes" id="UP000515121"/>
    </source>
</evidence>
<sequence length="317" mass="34666">MGSTQSFEFEAIYLIIEESKRGQKRVGPSVNKSPRFSVFNNDGEKATALCAQSLWFHYFLGFRVGIQKGNLMMLSGSFYIAKDRDSRPQGDDSHFICEEKQTIGLADGVGGWSRQGVDAGVYARELMNNSLLAILTQPERQVDPMKVLDEAFSKTSAEGSSTACIITLQEDNMLHAVNMGDSGFMLISQGAVIYQSPIQQHSFNFPYQLGNSVNSNQPWQAQVIKLAVEPGDVIIAGTDGLFDNLSESQILEAAATGIERGLHPEEIAWSVAQQAYHISMDGEAVTPFMLASMMAGKSHIGGKRDDITVIVSRILDT</sequence>
<dbReference type="InterPro" id="IPR039123">
    <property type="entry name" value="PPTC7"/>
</dbReference>
<comment type="catalytic activity">
    <reaction evidence="1">
        <text>O-phospho-L-seryl-[protein] + H2O = L-seryl-[protein] + phosphate</text>
        <dbReference type="Rhea" id="RHEA:20629"/>
        <dbReference type="Rhea" id="RHEA-COMP:9863"/>
        <dbReference type="Rhea" id="RHEA-COMP:11604"/>
        <dbReference type="ChEBI" id="CHEBI:15377"/>
        <dbReference type="ChEBI" id="CHEBI:29999"/>
        <dbReference type="ChEBI" id="CHEBI:43474"/>
        <dbReference type="ChEBI" id="CHEBI:83421"/>
        <dbReference type="EC" id="3.1.3.16"/>
    </reaction>
</comment>
<keyword evidence="1" id="KW-0378">Hydrolase</keyword>
<dbReference type="SMART" id="SM00331">
    <property type="entry name" value="PP2C_SIG"/>
    <property type="match status" value="1"/>
</dbReference>
<feature type="domain" description="PPM-type phosphatase" evidence="2">
    <location>
        <begin position="77"/>
        <end position="314"/>
    </location>
</feature>
<comment type="cofactor">
    <cofactor evidence="1">
        <name>Mg(2+)</name>
        <dbReference type="ChEBI" id="CHEBI:18420"/>
    </cofactor>
</comment>
<dbReference type="InterPro" id="IPR001932">
    <property type="entry name" value="PPM-type_phosphatase-like_dom"/>
</dbReference>
<evidence type="ECO:0000256" key="1">
    <source>
        <dbReference type="RuleBase" id="RU366020"/>
    </source>
</evidence>